<feature type="coiled-coil region" evidence="1">
    <location>
        <begin position="124"/>
        <end position="201"/>
    </location>
</feature>
<dbReference type="RefSeq" id="WP_098685585.1">
    <property type="nucleotide sequence ID" value="NZ_NVDU01000003.1"/>
</dbReference>
<protein>
    <submittedName>
        <fullName evidence="2">Uncharacterized protein</fullName>
    </submittedName>
</protein>
<dbReference type="Proteomes" id="UP000223366">
    <property type="component" value="Unassembled WGS sequence"/>
</dbReference>
<dbReference type="InterPro" id="IPR029063">
    <property type="entry name" value="SAM-dependent_MTases_sf"/>
</dbReference>
<accession>A0A9X7BTG1</accession>
<name>A0A9X7BTG1_BACTU</name>
<evidence type="ECO:0000313" key="3">
    <source>
        <dbReference type="Proteomes" id="UP000223366"/>
    </source>
</evidence>
<evidence type="ECO:0000313" key="2">
    <source>
        <dbReference type="EMBL" id="PFV35725.1"/>
    </source>
</evidence>
<organism evidence="2 3">
    <name type="scientific">Bacillus thuringiensis</name>
    <dbReference type="NCBI Taxonomy" id="1428"/>
    <lineage>
        <taxon>Bacteria</taxon>
        <taxon>Bacillati</taxon>
        <taxon>Bacillota</taxon>
        <taxon>Bacilli</taxon>
        <taxon>Bacillales</taxon>
        <taxon>Bacillaceae</taxon>
        <taxon>Bacillus</taxon>
        <taxon>Bacillus cereus group</taxon>
    </lineage>
</organism>
<gene>
    <name evidence="2" type="ORF">COK99_01510</name>
</gene>
<evidence type="ECO:0000256" key="1">
    <source>
        <dbReference type="SAM" id="Coils"/>
    </source>
</evidence>
<keyword evidence="1" id="KW-0175">Coiled coil</keyword>
<proteinExistence type="predicted"/>
<dbReference type="AlphaFoldDB" id="A0A9X7BTG1"/>
<dbReference type="EMBL" id="NVDU01000003">
    <property type="protein sequence ID" value="PFV35725.1"/>
    <property type="molecule type" value="Genomic_DNA"/>
</dbReference>
<reference evidence="2 3" key="1">
    <citation type="submission" date="2017-09" db="EMBL/GenBank/DDBJ databases">
        <title>Large-scale bioinformatics analysis of Bacillus genomes uncovers conserved roles of natural products in bacterial physiology.</title>
        <authorList>
            <consortium name="Agbiome Team Llc"/>
            <person name="Bleich R.M."/>
            <person name="Grubbs K.J."/>
            <person name="Santa Maria K.C."/>
            <person name="Allen S.E."/>
            <person name="Farag S."/>
            <person name="Shank E.A."/>
            <person name="Bowers A."/>
        </authorList>
    </citation>
    <scope>NUCLEOTIDE SEQUENCE [LARGE SCALE GENOMIC DNA]</scope>
    <source>
        <strain evidence="2 3">AFS060060</strain>
    </source>
</reference>
<comment type="caution">
    <text evidence="2">The sequence shown here is derived from an EMBL/GenBank/DDBJ whole genome shotgun (WGS) entry which is preliminary data.</text>
</comment>
<dbReference type="Gene3D" id="3.40.50.150">
    <property type="entry name" value="Vaccinia Virus protein VP39"/>
    <property type="match status" value="1"/>
</dbReference>
<sequence>MDTLKINEPLSEYTTRILRSYLKFPEGASFTAMDWKAFNGQFLHQLTSAVRDNRKLYGVSSDYYGCDTMKNEYGFERAICSDYKSEAKITNDVFSLMVVNPNIDRRLVNEIFEQVDPYNMPDFEADARAYVRRQEEEKNRLQNQLKNQIDFGKLDEHNRSAESANSESEQEKEAKIELKIRKELENRIKTWRMAMKQQQKAMANMRYDTFLLQRATTYLRPGGILVFITPKEFIDDTITFKLVNQYEDIRIIRLDDEEYPDYRKCIVLAKKRRKATREQYELGRLLSRTKEKPFRTFGHVREVTATDEDRRLQQELLAQVDAMYSVLDFQSTPLYEVPISEAEEINSFRVGPVTAKEALEAINKSKVLSTYQETYSQTTNMKNPVAPTPLHKGHIMLLLTSGLLNGYIGKGVNQHLVKGSAIKDIHEFSEVEEDGTSKIVEREFYNIGVKLLDSNGEFRKIM</sequence>
<dbReference type="SUPFAM" id="SSF53335">
    <property type="entry name" value="S-adenosyl-L-methionine-dependent methyltransferases"/>
    <property type="match status" value="1"/>
</dbReference>